<dbReference type="EMBL" id="KB915857">
    <property type="protein sequence ID" value="EOD51450.1"/>
    <property type="molecule type" value="Genomic_DNA"/>
</dbReference>
<evidence type="ECO:0000313" key="4">
    <source>
        <dbReference type="EMBL" id="EOD51450.1"/>
    </source>
</evidence>
<dbReference type="PANTHER" id="PTHR31297">
    <property type="entry name" value="GLUCAN ENDO-1,6-BETA-GLUCOSIDASE B"/>
    <property type="match status" value="1"/>
</dbReference>
<keyword evidence="2" id="KW-0378">Hydrolase</keyword>
<evidence type="ECO:0000256" key="3">
    <source>
        <dbReference type="ARBA" id="ARBA00023295"/>
    </source>
</evidence>
<evidence type="ECO:0000256" key="1">
    <source>
        <dbReference type="ARBA" id="ARBA00005641"/>
    </source>
</evidence>
<dbReference type="InterPro" id="IPR017853">
    <property type="entry name" value="GH"/>
</dbReference>
<name>R1GIF5_BOTPV</name>
<sequence>MSFAIGNTLRLPIGYFTLGPAFCASTPFEPYGPVYANAWASVASLAARARARGIGILLDFHGLPGGANDCEHSGTNSGRADHWRSPRCRDQSTRCLAWIAEQVAGATEGLREAVVGLQLVNEAKWEAEGLYEWR</sequence>
<dbReference type="Proteomes" id="UP000013521">
    <property type="component" value="Unassembled WGS sequence"/>
</dbReference>
<dbReference type="InterPro" id="IPR050386">
    <property type="entry name" value="Glycosyl_hydrolase_5"/>
</dbReference>
<organism evidence="4 5">
    <name type="scientific">Botryosphaeria parva (strain UCR-NP2)</name>
    <name type="common">Grapevine canker fungus</name>
    <name type="synonym">Neofusicoccum parvum</name>
    <dbReference type="NCBI Taxonomy" id="1287680"/>
    <lineage>
        <taxon>Eukaryota</taxon>
        <taxon>Fungi</taxon>
        <taxon>Dikarya</taxon>
        <taxon>Ascomycota</taxon>
        <taxon>Pezizomycotina</taxon>
        <taxon>Dothideomycetes</taxon>
        <taxon>Dothideomycetes incertae sedis</taxon>
        <taxon>Botryosphaeriales</taxon>
        <taxon>Botryosphaeriaceae</taxon>
        <taxon>Neofusicoccum</taxon>
    </lineage>
</organism>
<dbReference type="eggNOG" id="ENOG502QVVM">
    <property type="taxonomic scope" value="Eukaryota"/>
</dbReference>
<dbReference type="GO" id="GO:0046557">
    <property type="term" value="F:glucan endo-1,6-beta-glucosidase activity"/>
    <property type="evidence" value="ECO:0007669"/>
    <property type="project" value="TreeGrafter"/>
</dbReference>
<dbReference type="GO" id="GO:0005576">
    <property type="term" value="C:extracellular region"/>
    <property type="evidence" value="ECO:0007669"/>
    <property type="project" value="TreeGrafter"/>
</dbReference>
<dbReference type="PANTHER" id="PTHR31297:SF43">
    <property type="entry name" value="GLUCAN 1,3-BETA-GLUCOSIDASE 3"/>
    <property type="match status" value="1"/>
</dbReference>
<keyword evidence="3" id="KW-0326">Glycosidase</keyword>
<dbReference type="AlphaFoldDB" id="R1GIF5"/>
<dbReference type="HOGENOM" id="CLU_1895894_0_0_1"/>
<dbReference type="SUPFAM" id="SSF51445">
    <property type="entry name" value="(Trans)glycosidases"/>
    <property type="match status" value="1"/>
</dbReference>
<accession>R1GIF5</accession>
<dbReference type="GO" id="GO:0009251">
    <property type="term" value="P:glucan catabolic process"/>
    <property type="evidence" value="ECO:0007669"/>
    <property type="project" value="TreeGrafter"/>
</dbReference>
<dbReference type="KEGG" id="npa:UCRNP2_1761"/>
<dbReference type="OrthoDB" id="1887033at2759"/>
<evidence type="ECO:0000256" key="2">
    <source>
        <dbReference type="ARBA" id="ARBA00022801"/>
    </source>
</evidence>
<comment type="similarity">
    <text evidence="1">Belongs to the glycosyl hydrolase 5 (cellulase A) family.</text>
</comment>
<dbReference type="GO" id="GO:0009986">
    <property type="term" value="C:cell surface"/>
    <property type="evidence" value="ECO:0007669"/>
    <property type="project" value="TreeGrafter"/>
</dbReference>
<proteinExistence type="inferred from homology"/>
<gene>
    <name evidence="4" type="ORF">UCRNP2_1761</name>
</gene>
<protein>
    <submittedName>
        <fullName evidence="4">Putative glucan-beta-glucosidase protein</fullName>
    </submittedName>
</protein>
<dbReference type="Gene3D" id="3.20.20.80">
    <property type="entry name" value="Glycosidases"/>
    <property type="match status" value="1"/>
</dbReference>
<evidence type="ECO:0000313" key="5">
    <source>
        <dbReference type="Proteomes" id="UP000013521"/>
    </source>
</evidence>
<reference evidence="5" key="1">
    <citation type="journal article" date="2013" name="Genome Announc.">
        <title>Draft genome sequence of Neofusicoccum parvum isolate UCR-NP2, a fungal vascular pathogen associated with grapevine cankers.</title>
        <authorList>
            <person name="Blanco-Ulate B."/>
            <person name="Rolshausen P."/>
            <person name="Cantu D."/>
        </authorList>
    </citation>
    <scope>NUCLEOTIDE SEQUENCE [LARGE SCALE GENOMIC DNA]</scope>
    <source>
        <strain evidence="5">UCR-NP2</strain>
    </source>
</reference>